<comment type="caution">
    <text evidence="2">The sequence shown here is derived from an EMBL/GenBank/DDBJ whole genome shotgun (WGS) entry which is preliminary data.</text>
</comment>
<dbReference type="AlphaFoldDB" id="A0A4R5CFL2"/>
<organism evidence="2 3">
    <name type="scientific">Jiangella asiatica</name>
    <dbReference type="NCBI Taxonomy" id="2530372"/>
    <lineage>
        <taxon>Bacteria</taxon>
        <taxon>Bacillati</taxon>
        <taxon>Actinomycetota</taxon>
        <taxon>Actinomycetes</taxon>
        <taxon>Jiangellales</taxon>
        <taxon>Jiangellaceae</taxon>
        <taxon>Jiangella</taxon>
    </lineage>
</organism>
<dbReference type="Proteomes" id="UP000294739">
    <property type="component" value="Unassembled WGS sequence"/>
</dbReference>
<protein>
    <submittedName>
        <fullName evidence="2">Uncharacterized protein</fullName>
    </submittedName>
</protein>
<dbReference type="RefSeq" id="WP_131901873.1">
    <property type="nucleotide sequence ID" value="NZ_SMKZ01000086.1"/>
</dbReference>
<evidence type="ECO:0000313" key="3">
    <source>
        <dbReference type="Proteomes" id="UP000294739"/>
    </source>
</evidence>
<keyword evidence="3" id="KW-1185">Reference proteome</keyword>
<evidence type="ECO:0000256" key="1">
    <source>
        <dbReference type="SAM" id="MobiDB-lite"/>
    </source>
</evidence>
<dbReference type="EMBL" id="SMKZ01000086">
    <property type="protein sequence ID" value="TDD96024.1"/>
    <property type="molecule type" value="Genomic_DNA"/>
</dbReference>
<sequence length="186" mass="18995">MVVAVGASCAVVVGALIMRDGAPAGAPLAGGLADVASTTTPTALSAATPTDLPPEPTRSPYPRGSPTVAPGQDTPSPSDGARDGWTEAARGFGQAFTHTEVGRDAWFAAMSTWLTPQQADRYREVPVEDVPGGVLRDVSVEDPSGGTITRGRLTYDTGMILEVGLSFDDSAGGWLVARVTLADPSG</sequence>
<proteinExistence type="predicted"/>
<feature type="region of interest" description="Disordered" evidence="1">
    <location>
        <begin position="42"/>
        <end position="85"/>
    </location>
</feature>
<reference evidence="2 3" key="1">
    <citation type="submission" date="2019-03" db="EMBL/GenBank/DDBJ databases">
        <title>Draft genome sequences of novel Actinobacteria.</title>
        <authorList>
            <person name="Sahin N."/>
            <person name="Ay H."/>
            <person name="Saygin H."/>
        </authorList>
    </citation>
    <scope>NUCLEOTIDE SEQUENCE [LARGE SCALE GENOMIC DNA]</scope>
    <source>
        <strain evidence="2 3">5K138</strain>
    </source>
</reference>
<dbReference type="OrthoDB" id="5188063at2"/>
<accession>A0A4R5CFL2</accession>
<evidence type="ECO:0000313" key="2">
    <source>
        <dbReference type="EMBL" id="TDD96024.1"/>
    </source>
</evidence>
<gene>
    <name evidence="2" type="ORF">E1269_30765</name>
</gene>
<dbReference type="InParanoid" id="A0A4R5CFL2"/>
<name>A0A4R5CFL2_9ACTN</name>